<sequence length="385" mass="39487">MSVCVLAVADSDSYLKWAAATLDALGDGFAGRLALVASPVLPSGAQVAAAVAGTALRPPVVRRVGGLVRRLRRDPPDVLLVACTGPTARVVLALAGRVRPRPVTVVGLPGWALPASPRAVALRRGADLFVAHSRAERAALERVAAQLAPGTRVVLSRLPFLPDGDRPGGVDRSPVRRVVFAPQALVPAARPERERLLDGLVGLAAAGYEVVVKLRGRAAERQTHDERWPFDELAAARPGGTPGVRFETGPLASWLGPGTALVTVSSTAALEALASGVPVALVDDFGVRDELINTAFRGSGLLVGLAELPAVLAVGGPVPDRAWLAGHGLHPEPSELPGALHGLVGAAARSGAAGAGAPALRGPADLRALARLLAPAPVAQTVRRR</sequence>
<dbReference type="EMBL" id="CP045529">
    <property type="protein sequence ID" value="QFU97689.1"/>
    <property type="molecule type" value="Genomic_DNA"/>
</dbReference>
<protein>
    <submittedName>
        <fullName evidence="1">Uncharacterized protein</fullName>
    </submittedName>
</protein>
<dbReference type="Pfam" id="PF20471">
    <property type="entry name" value="DUF6716"/>
    <property type="match status" value="1"/>
</dbReference>
<organism evidence="1 2">
    <name type="scientific">Luteimicrobium xylanilyticum</name>
    <dbReference type="NCBI Taxonomy" id="1133546"/>
    <lineage>
        <taxon>Bacteria</taxon>
        <taxon>Bacillati</taxon>
        <taxon>Actinomycetota</taxon>
        <taxon>Actinomycetes</taxon>
        <taxon>Micrococcales</taxon>
        <taxon>Luteimicrobium</taxon>
    </lineage>
</organism>
<dbReference type="InterPro" id="IPR046561">
    <property type="entry name" value="DUF6716"/>
</dbReference>
<dbReference type="AlphaFoldDB" id="A0A5P9Q8J3"/>
<name>A0A5P9Q8J3_9MICO</name>
<reference evidence="1 2" key="1">
    <citation type="submission" date="2019-10" db="EMBL/GenBank/DDBJ databases">
        <title>Genome sequence of Luteimicrobium xylanilyticum HY-24.</title>
        <authorList>
            <person name="Kim D.Y."/>
            <person name="Park H.-Y."/>
        </authorList>
    </citation>
    <scope>NUCLEOTIDE SEQUENCE [LARGE SCALE GENOMIC DNA]</scope>
    <source>
        <strain evidence="1 2">HY-24</strain>
    </source>
</reference>
<evidence type="ECO:0000313" key="2">
    <source>
        <dbReference type="Proteomes" id="UP000326702"/>
    </source>
</evidence>
<accession>A0A5P9Q8J3</accession>
<gene>
    <name evidence="1" type="ORF">KDY119_01188</name>
</gene>
<evidence type="ECO:0000313" key="1">
    <source>
        <dbReference type="EMBL" id="QFU97689.1"/>
    </source>
</evidence>
<dbReference type="Proteomes" id="UP000326702">
    <property type="component" value="Chromosome"/>
</dbReference>
<dbReference type="KEGG" id="lxl:KDY119_01188"/>
<keyword evidence="2" id="KW-1185">Reference proteome</keyword>
<proteinExistence type="predicted"/>
<dbReference type="SUPFAM" id="SSF53756">
    <property type="entry name" value="UDP-Glycosyltransferase/glycogen phosphorylase"/>
    <property type="match status" value="1"/>
</dbReference>